<evidence type="ECO:0000313" key="13">
    <source>
        <dbReference type="Proteomes" id="UP000823674"/>
    </source>
</evidence>
<evidence type="ECO:0000256" key="11">
    <source>
        <dbReference type="SAM" id="Phobius"/>
    </source>
</evidence>
<evidence type="ECO:0000256" key="5">
    <source>
        <dbReference type="ARBA" id="ARBA00022597"/>
    </source>
</evidence>
<feature type="transmembrane region" description="Helical" evidence="11">
    <location>
        <begin position="475"/>
        <end position="496"/>
    </location>
</feature>
<evidence type="ECO:0000256" key="4">
    <source>
        <dbReference type="ARBA" id="ARBA00022448"/>
    </source>
</evidence>
<dbReference type="EMBL" id="JADBGQ010000009">
    <property type="protein sequence ID" value="KAG5380221.1"/>
    <property type="molecule type" value="Genomic_DNA"/>
</dbReference>
<feature type="transmembrane region" description="Helical" evidence="11">
    <location>
        <begin position="404"/>
        <end position="430"/>
    </location>
</feature>
<keyword evidence="7" id="KW-0769">Symport</keyword>
<feature type="transmembrane region" description="Helical" evidence="11">
    <location>
        <begin position="181"/>
        <end position="201"/>
    </location>
</feature>
<dbReference type="InterPro" id="IPR036259">
    <property type="entry name" value="MFS_trans_sf"/>
</dbReference>
<feature type="transmembrane region" description="Helical" evidence="11">
    <location>
        <begin position="34"/>
        <end position="59"/>
    </location>
</feature>
<dbReference type="SUPFAM" id="SSF103473">
    <property type="entry name" value="MFS general substrate transporter"/>
    <property type="match status" value="1"/>
</dbReference>
<sequence>MGAFETEKTAKDAAVVETQPPSEDFDQPSPLRKIISVASIAAGLQFGWALQLSLLTPYVQLLGIPHKWSSLIWLCGPVSGMIVQPIVGYHSDRCTSRFGRRRPFIAAGAALVAVAVFLIGYAADIGHKMGDKLEQKSPRVRAIGIFAFGFWILDVANNTLQGPCRAFLADLSAGDAKRTRVANGFFSFFMAVGNVLGYAAGSYTNLHKMFPFAMTKACDIYCANLKSCFFLSITLLIIVTVSSLWYVKDKQWSPAVNSGDEKTSSVPFFGEILGAFKVMQRPMWMLLIVTALNWIAWFPFLLFDTDWMGREVYGGDSVGDDRMLKLYNRGVHAGALGLMLQSIVLLFMSLGVEWIGRKVGGAKRLWGIVNFILAIGLAMTVLISKQAEDHRKTAGDFAGPSSGVRAGALSLFAVLGIPLAITFSIPFALASIFSNSSGAGQGLSIGVLNLAIVIPQMIVSLGGGSFDALFGGGNLPVFVVGAIAAAISGVLALTVLPSPPPDAPALKSGAMGFH</sequence>
<comment type="caution">
    <text evidence="12">The sequence shown here is derived from an EMBL/GenBank/DDBJ whole genome shotgun (WGS) entry which is preliminary data.</text>
</comment>
<dbReference type="Gene3D" id="1.20.1250.20">
    <property type="entry name" value="MFS general substrate transporter like domains"/>
    <property type="match status" value="1"/>
</dbReference>
<feature type="transmembrane region" description="Helical" evidence="11">
    <location>
        <begin position="142"/>
        <end position="160"/>
    </location>
</feature>
<feature type="transmembrane region" description="Helical" evidence="11">
    <location>
        <begin position="229"/>
        <end position="247"/>
    </location>
</feature>
<dbReference type="Proteomes" id="UP000823674">
    <property type="component" value="Chromosome A07"/>
</dbReference>
<dbReference type="CDD" id="cd17313">
    <property type="entry name" value="MFS_SLC45_SUC"/>
    <property type="match status" value="1"/>
</dbReference>
<keyword evidence="8 11" id="KW-1133">Transmembrane helix</keyword>
<evidence type="ECO:0000256" key="7">
    <source>
        <dbReference type="ARBA" id="ARBA00022847"/>
    </source>
</evidence>
<comment type="subcellular location">
    <subcellularLocation>
        <location evidence="1">Membrane</location>
        <topology evidence="1">Multi-pass membrane protein</topology>
    </subcellularLocation>
</comment>
<evidence type="ECO:0000256" key="6">
    <source>
        <dbReference type="ARBA" id="ARBA00022692"/>
    </source>
</evidence>
<evidence type="ECO:0000256" key="9">
    <source>
        <dbReference type="ARBA" id="ARBA00023136"/>
    </source>
</evidence>
<dbReference type="PANTHER" id="PTHR19432">
    <property type="entry name" value="SUGAR TRANSPORTER"/>
    <property type="match status" value="1"/>
</dbReference>
<evidence type="ECO:0000256" key="2">
    <source>
        <dbReference type="ARBA" id="ARBA00004914"/>
    </source>
</evidence>
<evidence type="ECO:0000313" key="12">
    <source>
        <dbReference type="EMBL" id="KAG5380221.1"/>
    </source>
</evidence>
<dbReference type="Pfam" id="PF13347">
    <property type="entry name" value="MFS_2"/>
    <property type="match status" value="1"/>
</dbReference>
<comment type="similarity">
    <text evidence="3">Belongs to the glycoside-pentoside-hexuronide (GPH) cation symporter transporter (TC 2.A.2.4) family.</text>
</comment>
<keyword evidence="13" id="KW-1185">Reference proteome</keyword>
<feature type="transmembrane region" description="Helical" evidence="11">
    <location>
        <begin position="442"/>
        <end position="463"/>
    </location>
</feature>
<protein>
    <recommendedName>
        <fullName evidence="14">Sucrose transporter</fullName>
    </recommendedName>
</protein>
<feature type="transmembrane region" description="Helical" evidence="11">
    <location>
        <begin position="283"/>
        <end position="303"/>
    </location>
</feature>
<dbReference type="NCBIfam" id="TIGR01301">
    <property type="entry name" value="GPH_sucrose"/>
    <property type="match status" value="1"/>
</dbReference>
<evidence type="ECO:0000256" key="3">
    <source>
        <dbReference type="ARBA" id="ARBA00007134"/>
    </source>
</evidence>
<feature type="compositionally biased region" description="Basic and acidic residues" evidence="10">
    <location>
        <begin position="1"/>
        <end position="11"/>
    </location>
</feature>
<feature type="region of interest" description="Disordered" evidence="10">
    <location>
        <begin position="1"/>
        <end position="27"/>
    </location>
</feature>
<feature type="transmembrane region" description="Helical" evidence="11">
    <location>
        <begin position="364"/>
        <end position="384"/>
    </location>
</feature>
<organism evidence="12 13">
    <name type="scientific">Brassica rapa subsp. trilocularis</name>
    <dbReference type="NCBI Taxonomy" id="1813537"/>
    <lineage>
        <taxon>Eukaryota</taxon>
        <taxon>Viridiplantae</taxon>
        <taxon>Streptophyta</taxon>
        <taxon>Embryophyta</taxon>
        <taxon>Tracheophyta</taxon>
        <taxon>Spermatophyta</taxon>
        <taxon>Magnoliopsida</taxon>
        <taxon>eudicotyledons</taxon>
        <taxon>Gunneridae</taxon>
        <taxon>Pentapetalae</taxon>
        <taxon>rosids</taxon>
        <taxon>malvids</taxon>
        <taxon>Brassicales</taxon>
        <taxon>Brassicaceae</taxon>
        <taxon>Brassiceae</taxon>
        <taxon>Brassica</taxon>
    </lineage>
</organism>
<evidence type="ECO:0000256" key="10">
    <source>
        <dbReference type="SAM" id="MobiDB-lite"/>
    </source>
</evidence>
<feature type="transmembrane region" description="Helical" evidence="11">
    <location>
        <begin position="331"/>
        <end position="352"/>
    </location>
</feature>
<reference evidence="12 13" key="1">
    <citation type="submission" date="2021-03" db="EMBL/GenBank/DDBJ databases">
        <authorList>
            <person name="King G.J."/>
            <person name="Bancroft I."/>
            <person name="Baten A."/>
            <person name="Bloomfield J."/>
            <person name="Borpatragohain P."/>
            <person name="He Z."/>
            <person name="Irish N."/>
            <person name="Irwin J."/>
            <person name="Liu K."/>
            <person name="Mauleon R.P."/>
            <person name="Moore J."/>
            <person name="Morris R."/>
            <person name="Ostergaard L."/>
            <person name="Wang B."/>
            <person name="Wells R."/>
        </authorList>
    </citation>
    <scope>NUCLEOTIDE SEQUENCE [LARGE SCALE GENOMIC DNA]</scope>
    <source>
        <strain evidence="12">R-o-18</strain>
        <tissue evidence="12">Leaf</tissue>
    </source>
</reference>
<dbReference type="InterPro" id="IPR005989">
    <property type="entry name" value="Suc_symporter_pln"/>
</dbReference>
<gene>
    <name evidence="12" type="primary">A07p037320.1_BraROA</name>
    <name evidence="12" type="ORF">IGI04_028063</name>
</gene>
<feature type="transmembrane region" description="Helical" evidence="11">
    <location>
        <begin position="103"/>
        <end position="122"/>
    </location>
</feature>
<keyword evidence="9 11" id="KW-0472">Membrane</keyword>
<comment type="pathway">
    <text evidence="2">Glycan biosynthesis; sucrose metabolism.</text>
</comment>
<evidence type="ECO:0008006" key="14">
    <source>
        <dbReference type="Google" id="ProtNLM"/>
    </source>
</evidence>
<name>A0ABQ7L0V1_BRACM</name>
<keyword evidence="4" id="KW-0813">Transport</keyword>
<evidence type="ECO:0000256" key="1">
    <source>
        <dbReference type="ARBA" id="ARBA00004141"/>
    </source>
</evidence>
<feature type="transmembrane region" description="Helical" evidence="11">
    <location>
        <begin position="71"/>
        <end position="91"/>
    </location>
</feature>
<keyword evidence="5" id="KW-0762">Sugar transport</keyword>
<dbReference type="PANTHER" id="PTHR19432:SF70">
    <property type="entry name" value="SUCROSE TRANSPORT PROTEIN SUC1-RELATED"/>
    <property type="match status" value="1"/>
</dbReference>
<keyword evidence="6 11" id="KW-0812">Transmembrane</keyword>
<proteinExistence type="inferred from homology"/>
<accession>A0ABQ7L0V1</accession>
<evidence type="ECO:0000256" key="8">
    <source>
        <dbReference type="ARBA" id="ARBA00022989"/>
    </source>
</evidence>